<gene>
    <name evidence="2" type="ORF">BSL78_03644</name>
</gene>
<dbReference type="InterPro" id="IPR013783">
    <property type="entry name" value="Ig-like_fold"/>
</dbReference>
<dbReference type="InterPro" id="IPR003961">
    <property type="entry name" value="FN3_dom"/>
</dbReference>
<keyword evidence="2" id="KW-0675">Receptor</keyword>
<proteinExistence type="predicted"/>
<name>A0A2G8LGQ4_STIJA</name>
<keyword evidence="3" id="KW-1185">Reference proteome</keyword>
<organism evidence="2 3">
    <name type="scientific">Stichopus japonicus</name>
    <name type="common">Sea cucumber</name>
    <dbReference type="NCBI Taxonomy" id="307972"/>
    <lineage>
        <taxon>Eukaryota</taxon>
        <taxon>Metazoa</taxon>
        <taxon>Echinodermata</taxon>
        <taxon>Eleutherozoa</taxon>
        <taxon>Echinozoa</taxon>
        <taxon>Holothuroidea</taxon>
        <taxon>Aspidochirotacea</taxon>
        <taxon>Aspidochirotida</taxon>
        <taxon>Stichopodidae</taxon>
        <taxon>Apostichopus</taxon>
    </lineage>
</organism>
<comment type="caution">
    <text evidence="2">The sequence shown here is derived from an EMBL/GenBank/DDBJ whole genome shotgun (WGS) entry which is preliminary data.</text>
</comment>
<dbReference type="InterPro" id="IPR036116">
    <property type="entry name" value="FN3_sf"/>
</dbReference>
<dbReference type="EMBL" id="MRZV01000083">
    <property type="protein sequence ID" value="PIK59431.1"/>
    <property type="molecule type" value="Genomic_DNA"/>
</dbReference>
<evidence type="ECO:0000259" key="1">
    <source>
        <dbReference type="PROSITE" id="PS50853"/>
    </source>
</evidence>
<feature type="domain" description="Fibronectin type-III" evidence="1">
    <location>
        <begin position="161"/>
        <end position="256"/>
    </location>
</feature>
<sequence>MNKHAGHQRHRHSQTRTVEFQDVTSSGITVTWLAWDPTLDPGIGPVTGYMIMYREEGHRTWKSKETESLSVRLTDLTEDTTYEVAIKLKYKQEKYTEQSTTRRSILMLQEPYVGLPWKQVGDILKAKTLCIRPRYPFISPYVIPKETLLLFHVLEPPSFANPEPLEFQDKTSSEITVTWLAWDPILDRGTGPVTGYMIEYHEEGHITWKREETESLSARLTDLTDGTAYEVAIRLRDRNGDYTDASVPQIVTTACEGLVITDLNYTSSSIRAGAARASVMWSVEGVTDSCRVLSQSLSLQLLDVLECGGVPPTVDATPRVIDVEDGEVRTKTVLRLTANSLYNLTLSLHTTAGKIQMSMSIQTDTTGPTGEPTNLLPEQKRNGDLVFKWDKPECSKRNGPINSYHYTVARFRRSRRTMVPVIAEHVEDDKIRLRKRDDRILPNVQYVFAVRATTGMGSADLSSPTTERQFLFSSG</sequence>
<feature type="domain" description="Fibronectin type-III" evidence="1">
    <location>
        <begin position="14"/>
        <end position="111"/>
    </location>
</feature>
<dbReference type="CDD" id="cd00063">
    <property type="entry name" value="FN3"/>
    <property type="match status" value="2"/>
</dbReference>
<dbReference type="Gene3D" id="2.60.40.10">
    <property type="entry name" value="Immunoglobulins"/>
    <property type="match status" value="3"/>
</dbReference>
<dbReference type="Pfam" id="PF00041">
    <property type="entry name" value="fn3"/>
    <property type="match status" value="2"/>
</dbReference>
<evidence type="ECO:0000313" key="2">
    <source>
        <dbReference type="EMBL" id="PIK59431.1"/>
    </source>
</evidence>
<dbReference type="SMART" id="SM00060">
    <property type="entry name" value="FN3"/>
    <property type="match status" value="3"/>
</dbReference>
<dbReference type="OrthoDB" id="504170at2759"/>
<protein>
    <submittedName>
        <fullName evidence="2">Putative receptor-type tyrosine-protein phosphatase delta-like</fullName>
    </submittedName>
</protein>
<dbReference type="PROSITE" id="PS50853">
    <property type="entry name" value="FN3"/>
    <property type="match status" value="2"/>
</dbReference>
<dbReference type="PANTHER" id="PTHR26391:SF18">
    <property type="entry name" value="PROTEIN KINASE RECEPTOR TIE-1, PUTATIVE-RELATED"/>
    <property type="match status" value="1"/>
</dbReference>
<dbReference type="SUPFAM" id="SSF49265">
    <property type="entry name" value="Fibronectin type III"/>
    <property type="match status" value="3"/>
</dbReference>
<reference evidence="2 3" key="1">
    <citation type="journal article" date="2017" name="PLoS Biol.">
        <title>The sea cucumber genome provides insights into morphological evolution and visceral regeneration.</title>
        <authorList>
            <person name="Zhang X."/>
            <person name="Sun L."/>
            <person name="Yuan J."/>
            <person name="Sun Y."/>
            <person name="Gao Y."/>
            <person name="Zhang L."/>
            <person name="Li S."/>
            <person name="Dai H."/>
            <person name="Hamel J.F."/>
            <person name="Liu C."/>
            <person name="Yu Y."/>
            <person name="Liu S."/>
            <person name="Lin W."/>
            <person name="Guo K."/>
            <person name="Jin S."/>
            <person name="Xu P."/>
            <person name="Storey K.B."/>
            <person name="Huan P."/>
            <person name="Zhang T."/>
            <person name="Zhou Y."/>
            <person name="Zhang J."/>
            <person name="Lin C."/>
            <person name="Li X."/>
            <person name="Xing L."/>
            <person name="Huo D."/>
            <person name="Sun M."/>
            <person name="Wang L."/>
            <person name="Mercier A."/>
            <person name="Li F."/>
            <person name="Yang H."/>
            <person name="Xiang J."/>
        </authorList>
    </citation>
    <scope>NUCLEOTIDE SEQUENCE [LARGE SCALE GENOMIC DNA]</scope>
    <source>
        <strain evidence="2">Shaxun</strain>
        <tissue evidence="2">Muscle</tissue>
    </source>
</reference>
<dbReference type="STRING" id="307972.A0A2G8LGQ4"/>
<dbReference type="Proteomes" id="UP000230750">
    <property type="component" value="Unassembled WGS sequence"/>
</dbReference>
<accession>A0A2G8LGQ4</accession>
<evidence type="ECO:0000313" key="3">
    <source>
        <dbReference type="Proteomes" id="UP000230750"/>
    </source>
</evidence>
<dbReference type="PANTHER" id="PTHR26391">
    <property type="entry name" value="INACTIVE TYROSINE-PROTEIN KINASE 7"/>
    <property type="match status" value="1"/>
</dbReference>
<dbReference type="AlphaFoldDB" id="A0A2G8LGQ4"/>